<feature type="compositionally biased region" description="Acidic residues" evidence="5">
    <location>
        <begin position="493"/>
        <end position="511"/>
    </location>
</feature>
<feature type="compositionally biased region" description="Gly residues" evidence="5">
    <location>
        <begin position="983"/>
        <end position="994"/>
    </location>
</feature>
<evidence type="ECO:0000313" key="8">
    <source>
        <dbReference type="Ensembl" id="ENSGMOP00000043292.1"/>
    </source>
</evidence>
<evidence type="ECO:0000256" key="4">
    <source>
        <dbReference type="PROSITE-ProRule" id="PRU00175"/>
    </source>
</evidence>
<feature type="compositionally biased region" description="Low complexity" evidence="5">
    <location>
        <begin position="865"/>
        <end position="874"/>
    </location>
</feature>
<feature type="compositionally biased region" description="Basic residues" evidence="5">
    <location>
        <begin position="762"/>
        <end position="794"/>
    </location>
</feature>
<dbReference type="OMA" id="EMSDSRW"/>
<keyword evidence="3" id="KW-0862">Zinc</keyword>
<dbReference type="GO" id="GO:0008270">
    <property type="term" value="F:zinc ion binding"/>
    <property type="evidence" value="ECO:0007669"/>
    <property type="project" value="UniProtKB-KW"/>
</dbReference>
<evidence type="ECO:0000313" key="9">
    <source>
        <dbReference type="Proteomes" id="UP000694546"/>
    </source>
</evidence>
<dbReference type="Ensembl" id="ENSGMOT00000075050.1">
    <property type="protein sequence ID" value="ENSGMOP00000043292.1"/>
    <property type="gene ID" value="ENSGMOG00000026292.1"/>
</dbReference>
<feature type="region of interest" description="Disordered" evidence="5">
    <location>
        <begin position="302"/>
        <end position="1020"/>
    </location>
</feature>
<feature type="signal peptide" evidence="6">
    <location>
        <begin position="1"/>
        <end position="25"/>
    </location>
</feature>
<keyword evidence="2 4" id="KW-0863">Zinc-finger</keyword>
<evidence type="ECO:0000259" key="7">
    <source>
        <dbReference type="PROSITE" id="PS50089"/>
    </source>
</evidence>
<reference evidence="8" key="2">
    <citation type="submission" date="2025-09" db="UniProtKB">
        <authorList>
            <consortium name="Ensembl"/>
        </authorList>
    </citation>
    <scope>IDENTIFICATION</scope>
</reference>
<keyword evidence="1" id="KW-0479">Metal-binding</keyword>
<dbReference type="Gene3D" id="3.30.40.10">
    <property type="entry name" value="Zinc/RING finger domain, C3HC4 (zinc finger)"/>
    <property type="match status" value="1"/>
</dbReference>
<feature type="chain" id="PRO_5034505361" description="RING-type domain-containing protein" evidence="6">
    <location>
        <begin position="26"/>
        <end position="1048"/>
    </location>
</feature>
<dbReference type="PANTHER" id="PTHR47048">
    <property type="entry name" value="PROTEIN SCAF11"/>
    <property type="match status" value="1"/>
</dbReference>
<feature type="compositionally biased region" description="Acidic residues" evidence="5">
    <location>
        <begin position="536"/>
        <end position="546"/>
    </location>
</feature>
<dbReference type="AlphaFoldDB" id="A0A8C5FKI7"/>
<dbReference type="InterPro" id="IPR018957">
    <property type="entry name" value="Znf_C3HC4_RING-type"/>
</dbReference>
<feature type="compositionally biased region" description="Basic and acidic residues" evidence="5">
    <location>
        <begin position="673"/>
        <end position="692"/>
    </location>
</feature>
<feature type="compositionally biased region" description="Basic and acidic residues" evidence="5">
    <location>
        <begin position="940"/>
        <end position="952"/>
    </location>
</feature>
<feature type="compositionally biased region" description="Basic and acidic residues" evidence="5">
    <location>
        <begin position="847"/>
        <end position="858"/>
    </location>
</feature>
<sequence>MCLCVCVCVCVCVCALICVYMCVCAGSQRCPDASEDEEEEVEEVEEQQVERCPICLGVLPGSGLAMPDSCTHLFCLECLLTWAESQTVPSCPVDRQPFLNVYMWDHPQGCVQVPVRKRASQPDSERCLCRSPEPSPCLKSKQGRRVRRHSDESDAKSKGLVRKCSDEDPASMNRKKVRGTRCPVWAPAPLAPIQGSLSQDLTDPLWVTEELARGPEGGQCKRQLQDCPWLGSAAPIPASGPTSAFVSRQRFPASNWNQCPFQSPPVTFDFSFAPSFGPGRTPAPSPGHFVFQGRVCAVTCPKGGDKRGGRASGSKAPPKQAAPSRRSGRNSRSQEEAPLSDPGSSPPSPPRPADSDSSSSGAPPPPGRTAQGPGKRKARKAPNRKTGKKGKGPGKGKASAPVLSSPSASEEEEEEEKEDGGGDHHQEEEEEEEKEGGAAEGSSPPRPAVYSDSDAEGSPETRPLPSPGSPDLLSHPLETPDETEEAPSPPEEKQEEPEEMEIKDNEDEEVEGESHSLPASSPPHSPGDVFSKDDQEKEEEEEEEEVPVCSPGSEGAYSPQGERNARLPSGSPGGSPGSPPSPGSDSDGQDQTDAAAADVKRDTPTDEDPKAARDPSPGTETAGPAGGAPGDKTPEDAPSDDDTNVVPMDCSPPGSQPAADDPKKGSASPGDAAAERSRERSRDRERSQEKKNGRQRRTRFHSPSSTWAGKAEGRQDPSSRRSRSPPPAADGSPPSRRSSRPRSRERERERERDPPRRDRSRERKRRRSRSRSRSRSKSRSRSRSRSRTRAHRRGSSPDRPASRERSPPRGERGRGTAWRGSRGGDSWRGQGGGGGGNSENGSAADASPERPPRSRDPDWVAEQRGGAAPAAPWEGGSGWRGGASERGRGGGGGQGGCNRSSSGQQGDSWGGRKNFPGAGNGSGGDAYSRFNENRGGGGGWRKDMGDRGDSMLDRSGWSSESSWAVRKTLPADVQDYYSRRGGRGGGGGAGGGGWNRTDEEPAGETPRPSEPRRTSCRFDGDEGIDLVGLNELVEIIQLRLFRSILRSI</sequence>
<dbReference type="Pfam" id="PF00097">
    <property type="entry name" value="zf-C3HC4"/>
    <property type="match status" value="1"/>
</dbReference>
<dbReference type="GO" id="GO:0003723">
    <property type="term" value="F:RNA binding"/>
    <property type="evidence" value="ECO:0007669"/>
    <property type="project" value="TreeGrafter"/>
</dbReference>
<evidence type="ECO:0000256" key="6">
    <source>
        <dbReference type="SAM" id="SignalP"/>
    </source>
</evidence>
<dbReference type="InterPro" id="IPR001841">
    <property type="entry name" value="Znf_RING"/>
</dbReference>
<dbReference type="PROSITE" id="PS50089">
    <property type="entry name" value="ZF_RING_2"/>
    <property type="match status" value="1"/>
</dbReference>
<dbReference type="PANTHER" id="PTHR47048:SF1">
    <property type="entry name" value="PROTEIN SCAF11"/>
    <property type="match status" value="1"/>
</dbReference>
<feature type="region of interest" description="Disordered" evidence="5">
    <location>
        <begin position="136"/>
        <end position="172"/>
    </location>
</feature>
<feature type="compositionally biased region" description="Basic residues" evidence="5">
    <location>
        <begin position="374"/>
        <end position="394"/>
    </location>
</feature>
<evidence type="ECO:0000256" key="5">
    <source>
        <dbReference type="SAM" id="MobiDB-lite"/>
    </source>
</evidence>
<feature type="compositionally biased region" description="Low complexity" evidence="5">
    <location>
        <begin position="396"/>
        <end position="408"/>
    </location>
</feature>
<organism evidence="8 9">
    <name type="scientific">Gadus morhua</name>
    <name type="common">Atlantic cod</name>
    <dbReference type="NCBI Taxonomy" id="8049"/>
    <lineage>
        <taxon>Eukaryota</taxon>
        <taxon>Metazoa</taxon>
        <taxon>Chordata</taxon>
        <taxon>Craniata</taxon>
        <taxon>Vertebrata</taxon>
        <taxon>Euteleostomi</taxon>
        <taxon>Actinopterygii</taxon>
        <taxon>Neopterygii</taxon>
        <taxon>Teleostei</taxon>
        <taxon>Neoteleostei</taxon>
        <taxon>Acanthomorphata</taxon>
        <taxon>Zeiogadaria</taxon>
        <taxon>Gadariae</taxon>
        <taxon>Gadiformes</taxon>
        <taxon>Gadoidei</taxon>
        <taxon>Gadidae</taxon>
        <taxon>Gadus</taxon>
    </lineage>
</organism>
<feature type="compositionally biased region" description="Basic and acidic residues" evidence="5">
    <location>
        <begin position="598"/>
        <end position="613"/>
    </location>
</feature>
<dbReference type="SMART" id="SM00184">
    <property type="entry name" value="RING"/>
    <property type="match status" value="1"/>
</dbReference>
<keyword evidence="6" id="KW-0732">Signal</keyword>
<evidence type="ECO:0000256" key="3">
    <source>
        <dbReference type="ARBA" id="ARBA00022833"/>
    </source>
</evidence>
<feature type="domain" description="RING-type" evidence="7">
    <location>
        <begin position="52"/>
        <end position="95"/>
    </location>
</feature>
<feature type="compositionally biased region" description="Acidic residues" evidence="5">
    <location>
        <begin position="409"/>
        <end position="418"/>
    </location>
</feature>
<dbReference type="GO" id="GO:0000245">
    <property type="term" value="P:spliceosomal complex assembly"/>
    <property type="evidence" value="ECO:0007669"/>
    <property type="project" value="TreeGrafter"/>
</dbReference>
<keyword evidence="9" id="KW-1185">Reference proteome</keyword>
<dbReference type="Proteomes" id="UP000694546">
    <property type="component" value="Chromosome 4"/>
</dbReference>
<dbReference type="SUPFAM" id="SSF57850">
    <property type="entry name" value="RING/U-box"/>
    <property type="match status" value="1"/>
</dbReference>
<evidence type="ECO:0000256" key="2">
    <source>
        <dbReference type="ARBA" id="ARBA00022771"/>
    </source>
</evidence>
<feature type="compositionally biased region" description="Gly residues" evidence="5">
    <location>
        <begin position="829"/>
        <end position="838"/>
    </location>
</feature>
<dbReference type="InterPro" id="IPR017907">
    <property type="entry name" value="Znf_RING_CS"/>
</dbReference>
<feature type="compositionally biased region" description="Basic and acidic residues" evidence="5">
    <location>
        <begin position="742"/>
        <end position="761"/>
    </location>
</feature>
<name>A0A8C5FKI7_GADMO</name>
<protein>
    <recommendedName>
        <fullName evidence="7">RING-type domain-containing protein</fullName>
    </recommendedName>
</protein>
<reference evidence="8" key="1">
    <citation type="submission" date="2025-08" db="UniProtKB">
        <authorList>
            <consortium name="Ensembl"/>
        </authorList>
    </citation>
    <scope>IDENTIFICATION</scope>
</reference>
<dbReference type="GeneTree" id="ENSGT00980000203435"/>
<accession>A0A8C5FKI7</accession>
<evidence type="ECO:0000256" key="1">
    <source>
        <dbReference type="ARBA" id="ARBA00022723"/>
    </source>
</evidence>
<dbReference type="PROSITE" id="PS00518">
    <property type="entry name" value="ZF_RING_1"/>
    <property type="match status" value="1"/>
</dbReference>
<dbReference type="InterPro" id="IPR013083">
    <property type="entry name" value="Znf_RING/FYVE/PHD"/>
</dbReference>
<proteinExistence type="predicted"/>
<feature type="compositionally biased region" description="Basic and acidic residues" evidence="5">
    <location>
        <begin position="1007"/>
        <end position="1020"/>
    </location>
</feature>
<feature type="compositionally biased region" description="Low complexity" evidence="5">
    <location>
        <begin position="897"/>
        <end position="907"/>
    </location>
</feature>
<feature type="compositionally biased region" description="Basic and acidic residues" evidence="5">
    <location>
        <begin position="800"/>
        <end position="814"/>
    </location>
</feature>